<feature type="region of interest" description="Disordered" evidence="1">
    <location>
        <begin position="1"/>
        <end position="21"/>
    </location>
</feature>
<dbReference type="AlphaFoldDB" id="A0AA39USD1"/>
<sequence length="154" mass="17257">MSLLSKQPSQEPSAKKPLAPISFVPASKTSTDQLLAFFPDAVRTEPPSKDSTPPSDSEQAPSLLREYWDTRRKMTAIIAQAEMVEERLERLGVIQPLKKRPTADLPKLLAKAQLDLLRERTERSRTASVLEDVERECRSPVVVPELLKAVIRSI</sequence>
<dbReference type="Proteomes" id="UP001175228">
    <property type="component" value="Unassembled WGS sequence"/>
</dbReference>
<comment type="caution">
    <text evidence="2">The sequence shown here is derived from an EMBL/GenBank/DDBJ whole genome shotgun (WGS) entry which is preliminary data.</text>
</comment>
<feature type="region of interest" description="Disordered" evidence="1">
    <location>
        <begin position="39"/>
        <end position="62"/>
    </location>
</feature>
<feature type="compositionally biased region" description="Low complexity" evidence="1">
    <location>
        <begin position="49"/>
        <end position="58"/>
    </location>
</feature>
<evidence type="ECO:0000256" key="1">
    <source>
        <dbReference type="SAM" id="MobiDB-lite"/>
    </source>
</evidence>
<protein>
    <submittedName>
        <fullName evidence="2">Uncharacterized protein</fullName>
    </submittedName>
</protein>
<reference evidence="2" key="1">
    <citation type="submission" date="2023-06" db="EMBL/GenBank/DDBJ databases">
        <authorList>
            <consortium name="Lawrence Berkeley National Laboratory"/>
            <person name="Ahrendt S."/>
            <person name="Sahu N."/>
            <person name="Indic B."/>
            <person name="Wong-Bajracharya J."/>
            <person name="Merenyi Z."/>
            <person name="Ke H.-M."/>
            <person name="Monk M."/>
            <person name="Kocsube S."/>
            <person name="Drula E."/>
            <person name="Lipzen A."/>
            <person name="Balint B."/>
            <person name="Henrissat B."/>
            <person name="Andreopoulos B."/>
            <person name="Martin F.M."/>
            <person name="Harder C.B."/>
            <person name="Rigling D."/>
            <person name="Ford K.L."/>
            <person name="Foster G.D."/>
            <person name="Pangilinan J."/>
            <person name="Papanicolaou A."/>
            <person name="Barry K."/>
            <person name="LaButti K."/>
            <person name="Viragh M."/>
            <person name="Koriabine M."/>
            <person name="Yan M."/>
            <person name="Riley R."/>
            <person name="Champramary S."/>
            <person name="Plett K.L."/>
            <person name="Tsai I.J."/>
            <person name="Slot J."/>
            <person name="Sipos G."/>
            <person name="Plett J."/>
            <person name="Nagy L.G."/>
            <person name="Grigoriev I.V."/>
        </authorList>
    </citation>
    <scope>NUCLEOTIDE SEQUENCE</scope>
    <source>
        <strain evidence="2">HWK02</strain>
    </source>
</reference>
<name>A0AA39USD1_9AGAR</name>
<organism evidence="2 3">
    <name type="scientific">Armillaria luteobubalina</name>
    <dbReference type="NCBI Taxonomy" id="153913"/>
    <lineage>
        <taxon>Eukaryota</taxon>
        <taxon>Fungi</taxon>
        <taxon>Dikarya</taxon>
        <taxon>Basidiomycota</taxon>
        <taxon>Agaricomycotina</taxon>
        <taxon>Agaricomycetes</taxon>
        <taxon>Agaricomycetidae</taxon>
        <taxon>Agaricales</taxon>
        <taxon>Marasmiineae</taxon>
        <taxon>Physalacriaceae</taxon>
        <taxon>Armillaria</taxon>
    </lineage>
</organism>
<proteinExistence type="predicted"/>
<feature type="compositionally biased region" description="Polar residues" evidence="1">
    <location>
        <begin position="1"/>
        <end position="12"/>
    </location>
</feature>
<evidence type="ECO:0000313" key="3">
    <source>
        <dbReference type="Proteomes" id="UP001175228"/>
    </source>
</evidence>
<keyword evidence="3" id="KW-1185">Reference proteome</keyword>
<accession>A0AA39USD1</accession>
<gene>
    <name evidence="2" type="ORF">EDD18DRAFT_1142379</name>
</gene>
<evidence type="ECO:0000313" key="2">
    <source>
        <dbReference type="EMBL" id="KAK0501342.1"/>
    </source>
</evidence>
<dbReference type="EMBL" id="JAUEPU010000006">
    <property type="protein sequence ID" value="KAK0501342.1"/>
    <property type="molecule type" value="Genomic_DNA"/>
</dbReference>